<name>B5RM95_BORDL</name>
<dbReference type="Proteomes" id="UP000000611">
    <property type="component" value="Chromosome"/>
</dbReference>
<gene>
    <name evidence="1" type="ordered locus">BDU_543</name>
</gene>
<dbReference type="HOGENOM" id="CLU_766546_0_0_12"/>
<evidence type="ECO:0000313" key="1">
    <source>
        <dbReference type="EMBL" id="ACH93481.1"/>
    </source>
</evidence>
<dbReference type="OrthoDB" id="351015at2"/>
<sequence length="361" mass="40881">MRKKLIFITLLLVSLFSTSYAKVIYFSAGFSTQISLESLSFFGKKTGTILDKLMSSELFPILKNIRVNLFNQIKEFESSAHKLHNSFQKSLSLFVQLYKNRKSGTGQVENMNDSDLDGLGPLLNSTHDLRSFLIELRKLHLNGTFRKLGESGSHLKELIVDLENTAKQALSLKDSLFAQLNEFGVYNQDDLMKIWNEISTPGTNLNDALRQKLSPLFSSGFQGYFQVGLPIFQSDFYYGFELGFGMNLGRLIVPHLRLLESSYPVKLGMGIMPRLFVKYDIYYLAATLFSGFGDRSLVVDPIYVGNLASKNKITNPFSVIETGLRLRLAFLNFESSVLFSINDFKYRDLRVGLGFEIPIII</sequence>
<dbReference type="AlphaFoldDB" id="B5RM95"/>
<dbReference type="STRING" id="412419.BDU_543"/>
<protein>
    <submittedName>
        <fullName evidence="1">Uncharacterized protein</fullName>
    </submittedName>
</protein>
<dbReference type="EMBL" id="CP000976">
    <property type="protein sequence ID" value="ACH93481.1"/>
    <property type="molecule type" value="Genomic_DNA"/>
</dbReference>
<organism evidence="1 2">
    <name type="scientific">Borrelia duttonii (strain Ly)</name>
    <dbReference type="NCBI Taxonomy" id="412419"/>
    <lineage>
        <taxon>Bacteria</taxon>
        <taxon>Pseudomonadati</taxon>
        <taxon>Spirochaetota</taxon>
        <taxon>Spirochaetia</taxon>
        <taxon>Spirochaetales</taxon>
        <taxon>Borreliaceae</taxon>
        <taxon>Borrelia</taxon>
    </lineage>
</organism>
<keyword evidence="2" id="KW-1185">Reference proteome</keyword>
<dbReference type="KEGG" id="bdu:BDU_543"/>
<dbReference type="RefSeq" id="WP_012538290.1">
    <property type="nucleotide sequence ID" value="NC_011229.1"/>
</dbReference>
<evidence type="ECO:0000313" key="2">
    <source>
        <dbReference type="Proteomes" id="UP000000611"/>
    </source>
</evidence>
<proteinExistence type="predicted"/>
<accession>B5RM95</accession>
<reference evidence="1 2" key="1">
    <citation type="journal article" date="2008" name="PLoS Genet.">
        <title>The genome of Borrelia recurrentis, the agent of deadly louse-borne relapsing fever, is a degraded subset of tick-borne Borrelia duttonii.</title>
        <authorList>
            <person name="Lescot M."/>
            <person name="Audic S."/>
            <person name="Robert C."/>
            <person name="Nguyen T.T."/>
            <person name="Blanc G."/>
            <person name="Cutler S.J."/>
            <person name="Wincker P."/>
            <person name="Couloux A."/>
            <person name="Claverie J.-M."/>
            <person name="Raoult D."/>
            <person name="Drancourt M."/>
        </authorList>
    </citation>
    <scope>NUCLEOTIDE SEQUENCE [LARGE SCALE GENOMIC DNA]</scope>
    <source>
        <strain evidence="1 2">Ly</strain>
    </source>
</reference>